<comment type="caution">
    <text evidence="2">The sequence shown here is derived from an EMBL/GenBank/DDBJ whole genome shotgun (WGS) entry which is preliminary data.</text>
</comment>
<sequence length="91" mass="9755">MAHASQKVGRTLRRQPGPGSPPSASRLLGNKLATLSGAAFDAEYKKVRRPSLHLIRTHLTFGQDAQMLAYAASIEPVVATYLQMAQALPGN</sequence>
<evidence type="ECO:0000256" key="1">
    <source>
        <dbReference type="SAM" id="MobiDB-lite"/>
    </source>
</evidence>
<reference evidence="3" key="1">
    <citation type="journal article" date="2019" name="Int. J. Syst. Evol. Microbiol.">
        <title>The Global Catalogue of Microorganisms (GCM) 10K type strain sequencing project: providing services to taxonomists for standard genome sequencing and annotation.</title>
        <authorList>
            <consortium name="The Broad Institute Genomics Platform"/>
            <consortium name="The Broad Institute Genome Sequencing Center for Infectious Disease"/>
            <person name="Wu L."/>
            <person name="Ma J."/>
        </authorList>
    </citation>
    <scope>NUCLEOTIDE SEQUENCE [LARGE SCALE GENOMIC DNA]</scope>
    <source>
        <strain evidence="3">JCM 15443</strain>
    </source>
</reference>
<gene>
    <name evidence="2" type="ORF">GCM10010841_19930</name>
</gene>
<dbReference type="EMBL" id="BMOM01000014">
    <property type="protein sequence ID" value="GGM11417.1"/>
    <property type="molecule type" value="Genomic_DNA"/>
</dbReference>
<name>A0ABQ2GTM5_9DEIO</name>
<evidence type="ECO:0000313" key="2">
    <source>
        <dbReference type="EMBL" id="GGM11417.1"/>
    </source>
</evidence>
<protein>
    <submittedName>
        <fullName evidence="2">Uncharacterized protein</fullName>
    </submittedName>
</protein>
<feature type="region of interest" description="Disordered" evidence="1">
    <location>
        <begin position="1"/>
        <end position="28"/>
    </location>
</feature>
<keyword evidence="3" id="KW-1185">Reference proteome</keyword>
<dbReference type="Proteomes" id="UP000661918">
    <property type="component" value="Unassembled WGS sequence"/>
</dbReference>
<evidence type="ECO:0000313" key="3">
    <source>
        <dbReference type="Proteomes" id="UP000661918"/>
    </source>
</evidence>
<accession>A0ABQ2GTM5</accession>
<proteinExistence type="predicted"/>
<organism evidence="2 3">
    <name type="scientific">Deinococcus aerophilus</name>
    <dbReference type="NCBI Taxonomy" id="522488"/>
    <lineage>
        <taxon>Bacteria</taxon>
        <taxon>Thermotogati</taxon>
        <taxon>Deinococcota</taxon>
        <taxon>Deinococci</taxon>
        <taxon>Deinococcales</taxon>
        <taxon>Deinococcaceae</taxon>
        <taxon>Deinococcus</taxon>
    </lineage>
</organism>